<dbReference type="FunFam" id="3.20.20.70:FF:000091">
    <property type="entry name" value="galactocerebrosidase precursor"/>
    <property type="match status" value="1"/>
</dbReference>
<evidence type="ECO:0000256" key="3">
    <source>
        <dbReference type="ARBA" id="ARBA00019657"/>
    </source>
</evidence>
<name>A0A8C6R0G9_NANGA</name>
<evidence type="ECO:0000256" key="4">
    <source>
        <dbReference type="ARBA" id="ARBA00022729"/>
    </source>
</evidence>
<dbReference type="Pfam" id="PF02057">
    <property type="entry name" value="Glyco_hydro_59"/>
    <property type="match status" value="1"/>
</dbReference>
<evidence type="ECO:0000256" key="12">
    <source>
        <dbReference type="ARBA" id="ARBA00023982"/>
    </source>
</evidence>
<evidence type="ECO:0000259" key="17">
    <source>
        <dbReference type="Pfam" id="PF17387"/>
    </source>
</evidence>
<dbReference type="OMA" id="KYPKNGW"/>
<dbReference type="PRINTS" id="PR00850">
    <property type="entry name" value="GLHYDRLASE59"/>
</dbReference>
<evidence type="ECO:0000256" key="13">
    <source>
        <dbReference type="ARBA" id="ARBA00033098"/>
    </source>
</evidence>
<keyword evidence="5" id="KW-0378">Hydrolase</keyword>
<protein>
    <recommendedName>
        <fullName evidence="3">Galactocerebrosidase</fullName>
        <ecNumber evidence="2">3.2.1.46</ecNumber>
    </recommendedName>
    <alternativeName>
        <fullName evidence="13">Galactosylceramidase</fullName>
    </alternativeName>
</protein>
<keyword evidence="8" id="KW-0443">Lipid metabolism</keyword>
<dbReference type="SUPFAM" id="SSF51445">
    <property type="entry name" value="(Trans)glycosidases"/>
    <property type="match status" value="1"/>
</dbReference>
<dbReference type="InterPro" id="IPR017853">
    <property type="entry name" value="GH"/>
</dbReference>
<reference evidence="19" key="2">
    <citation type="submission" date="2025-09" db="UniProtKB">
        <authorList>
            <consortium name="Ensembl"/>
        </authorList>
    </citation>
    <scope>IDENTIFICATION</scope>
</reference>
<evidence type="ECO:0000256" key="5">
    <source>
        <dbReference type="ARBA" id="ARBA00022801"/>
    </source>
</evidence>
<dbReference type="InterPro" id="IPR049162">
    <property type="entry name" value="GH59_C"/>
</dbReference>
<keyword evidence="6" id="KW-0746">Sphingolipid metabolism</keyword>
<comment type="catalytic activity">
    <reaction evidence="14">
        <text>beta-D-galactosyl-(1&lt;-&gt;1)-sphing-4-enine + H2O = sphing-4-enine + D-galactose</text>
        <dbReference type="Rhea" id="RHEA:43908"/>
        <dbReference type="ChEBI" id="CHEBI:4139"/>
        <dbReference type="ChEBI" id="CHEBI:15377"/>
        <dbReference type="ChEBI" id="CHEBI:57756"/>
        <dbReference type="ChEBI" id="CHEBI:57934"/>
    </reaction>
    <physiologicalReaction direction="left-to-right" evidence="14">
        <dbReference type="Rhea" id="RHEA:43909"/>
    </physiologicalReaction>
</comment>
<dbReference type="FunFam" id="3.20.20.80:FF:000026">
    <property type="entry name" value="galactocerebrosidase precursor"/>
    <property type="match status" value="1"/>
</dbReference>
<proteinExistence type="inferred from homology"/>
<evidence type="ECO:0000256" key="10">
    <source>
        <dbReference type="ARBA" id="ARBA00023180"/>
    </source>
</evidence>
<evidence type="ECO:0000256" key="9">
    <source>
        <dbReference type="ARBA" id="ARBA00023157"/>
    </source>
</evidence>
<evidence type="ECO:0000256" key="6">
    <source>
        <dbReference type="ARBA" id="ARBA00022919"/>
    </source>
</evidence>
<dbReference type="Pfam" id="PF17387">
    <property type="entry name" value="Glyco_hydro_59M"/>
    <property type="match status" value="1"/>
</dbReference>
<comment type="catalytic activity">
    <reaction evidence="12">
        <text>a D-galactosylceramide + H2O = an N-acyl-sphingoid base + D-galactose</text>
        <dbReference type="Rhea" id="RHEA:43412"/>
        <dbReference type="ChEBI" id="CHEBI:4139"/>
        <dbReference type="ChEBI" id="CHEBI:15377"/>
        <dbReference type="ChEBI" id="CHEBI:36498"/>
        <dbReference type="ChEBI" id="CHEBI:83273"/>
    </reaction>
    <physiologicalReaction direction="left-to-right" evidence="12">
        <dbReference type="Rhea" id="RHEA:43413"/>
    </physiologicalReaction>
</comment>
<dbReference type="InterPro" id="IPR013785">
    <property type="entry name" value="Aldolase_TIM"/>
</dbReference>
<dbReference type="GO" id="GO:0042552">
    <property type="term" value="P:myelination"/>
    <property type="evidence" value="ECO:0007669"/>
    <property type="project" value="Ensembl"/>
</dbReference>
<dbReference type="Gene3D" id="2.60.120.560">
    <property type="entry name" value="Exo-inulinase, domain 1"/>
    <property type="match status" value="2"/>
</dbReference>
<keyword evidence="11" id="KW-0326">Glycosidase</keyword>
<dbReference type="InterPro" id="IPR001286">
    <property type="entry name" value="Glyco_hydro_59"/>
</dbReference>
<dbReference type="GO" id="GO:0016020">
    <property type="term" value="C:membrane"/>
    <property type="evidence" value="ECO:0007669"/>
    <property type="project" value="GOC"/>
</dbReference>
<dbReference type="Ensembl" id="ENSNGAT00000016143.1">
    <property type="protein sequence ID" value="ENSNGAP00000010606.1"/>
    <property type="gene ID" value="ENSNGAG00000012968.1"/>
</dbReference>
<feature type="domain" description="Glycosyl hydrolase family 59 catalytic" evidence="16">
    <location>
        <begin position="55"/>
        <end position="349"/>
    </location>
</feature>
<evidence type="ECO:0000256" key="7">
    <source>
        <dbReference type="ARBA" id="ARBA00022963"/>
    </source>
</evidence>
<dbReference type="Proteomes" id="UP000694381">
    <property type="component" value="Unassembled WGS sequence"/>
</dbReference>
<evidence type="ECO:0000256" key="14">
    <source>
        <dbReference type="ARBA" id="ARBA00048813"/>
    </source>
</evidence>
<feature type="domain" description="Glycosyl hydrolase family 59 central" evidence="17">
    <location>
        <begin position="357"/>
        <end position="472"/>
    </location>
</feature>
<dbReference type="InterPro" id="IPR049161">
    <property type="entry name" value="GH59_cat"/>
</dbReference>
<feature type="active site" description="Nucleophile" evidence="15">
    <location>
        <position position="274"/>
    </location>
</feature>
<evidence type="ECO:0000256" key="1">
    <source>
        <dbReference type="ARBA" id="ARBA00005637"/>
    </source>
</evidence>
<sequence length="641" mass="72505">MADSPLEASRQRRAKAMTLAAGSAGRVAVHLLLCTLLAPGGAYVLDDSDGLGLEFQGIGAISGGGATSRLLVNYPEPYRSEILDYLFKPNFGASLHILKVEIGGDGQTTDGTEPSHMHYELDENYFRGYEWWLMKEAKKRNPDIRLIGLPWSFPGWLGKGFSWPYVNLQLTAYYVIRWIMGAKHYHNLDIDYIGIWNERPFDANYIKVLRKMLDYQGLQRVKIIASDNLWEPISSSMLLDRELWKAVDVIGAHYPGTYSVWSAKLTRKQLWAAEDFSTLNNDVGAGCWGRILNQNYINGNMTSTIAWNLVASYYEGLPYERCGLMTAQEPWSGHYEVESPIWVSAHTTQFAKPGWYYLKTVGHLEKGGSYVALTDGLGNLTIIIETMSHKHSRCIRPFLPFYNVSHQVATFILKGSLSTIQELQVWYTKLGGPAETLHFKQLSSLWLLDSHGGFRLPLQEDQLFTLTTLTNGHKGSFPPPPKSQPFPGSYNDDFNVDYPLFSEAPNFADQTGVFEYFVNNEDPGEHRFTLRQVLNQRPITWAADASSTISIIGDYKWYERLDILSVTGGWTTYTSGRADITAKRWYTLTLVIKGYFSSGMLNGKPLWENVLVKYPAFGWAAIGTYTFEFAQFDNFHVEATR</sequence>
<evidence type="ECO:0000256" key="8">
    <source>
        <dbReference type="ARBA" id="ARBA00023098"/>
    </source>
</evidence>
<dbReference type="GO" id="GO:0005764">
    <property type="term" value="C:lysosome"/>
    <property type="evidence" value="ECO:0007669"/>
    <property type="project" value="TreeGrafter"/>
</dbReference>
<evidence type="ECO:0000256" key="15">
    <source>
        <dbReference type="PIRSR" id="PIRSR601286-50"/>
    </source>
</evidence>
<evidence type="ECO:0000259" key="18">
    <source>
        <dbReference type="Pfam" id="PF21708"/>
    </source>
</evidence>
<accession>A0A8C6R0G9</accession>
<dbReference type="Gene3D" id="3.20.20.80">
    <property type="entry name" value="Glycosidases"/>
    <property type="match status" value="1"/>
</dbReference>
<dbReference type="GeneTree" id="ENSGT00390000003303"/>
<dbReference type="GO" id="GO:0004336">
    <property type="term" value="F:galactosylceramidase activity"/>
    <property type="evidence" value="ECO:0007669"/>
    <property type="project" value="UniProtKB-EC"/>
</dbReference>
<evidence type="ECO:0000259" key="16">
    <source>
        <dbReference type="Pfam" id="PF02057"/>
    </source>
</evidence>
<reference evidence="19" key="1">
    <citation type="submission" date="2025-08" db="UniProtKB">
        <authorList>
            <consortium name="Ensembl"/>
        </authorList>
    </citation>
    <scope>IDENTIFICATION</scope>
</reference>
<dbReference type="AlphaFoldDB" id="A0A8C6R0G9"/>
<dbReference type="Gene3D" id="3.20.20.70">
    <property type="entry name" value="Aldolase class I"/>
    <property type="match status" value="1"/>
</dbReference>
<evidence type="ECO:0000256" key="2">
    <source>
        <dbReference type="ARBA" id="ARBA00012657"/>
    </source>
</evidence>
<gene>
    <name evidence="19" type="primary">Galc</name>
</gene>
<keyword evidence="4" id="KW-0732">Signal</keyword>
<dbReference type="Pfam" id="PF21708">
    <property type="entry name" value="Glyco_hydro_59_C"/>
    <property type="match status" value="2"/>
</dbReference>
<evidence type="ECO:0000256" key="11">
    <source>
        <dbReference type="ARBA" id="ARBA00023295"/>
    </source>
</evidence>
<keyword evidence="10" id="KW-0325">Glycoprotein</keyword>
<evidence type="ECO:0000313" key="20">
    <source>
        <dbReference type="Proteomes" id="UP000694381"/>
    </source>
</evidence>
<feature type="domain" description="Glycosyl hydrolase family 59 C-terminal lectin" evidence="18">
    <location>
        <begin position="568"/>
        <end position="639"/>
    </location>
</feature>
<keyword evidence="20" id="KW-1185">Reference proteome</keyword>
<feature type="domain" description="Glycosyl hydrolase family 59 C-terminal lectin" evidence="18">
    <location>
        <begin position="509"/>
        <end position="559"/>
    </location>
</feature>
<keyword evidence="9" id="KW-1015">Disulfide bond</keyword>
<dbReference type="GO" id="GO:0006683">
    <property type="term" value="P:galactosylceramide catabolic process"/>
    <property type="evidence" value="ECO:0007669"/>
    <property type="project" value="Ensembl"/>
</dbReference>
<comment type="similarity">
    <text evidence="1">Belongs to the glycosyl hydrolase 59 family.</text>
</comment>
<dbReference type="InterPro" id="IPR035394">
    <property type="entry name" value="Glyco_hydro_59_dom"/>
</dbReference>
<organism evidence="19 20">
    <name type="scientific">Nannospalax galili</name>
    <name type="common">Northern Israeli blind subterranean mole rat</name>
    <name type="synonym">Spalax galili</name>
    <dbReference type="NCBI Taxonomy" id="1026970"/>
    <lineage>
        <taxon>Eukaryota</taxon>
        <taxon>Metazoa</taxon>
        <taxon>Chordata</taxon>
        <taxon>Craniata</taxon>
        <taxon>Vertebrata</taxon>
        <taxon>Euteleostomi</taxon>
        <taxon>Mammalia</taxon>
        <taxon>Eutheria</taxon>
        <taxon>Euarchontoglires</taxon>
        <taxon>Glires</taxon>
        <taxon>Rodentia</taxon>
        <taxon>Myomorpha</taxon>
        <taxon>Muroidea</taxon>
        <taxon>Spalacidae</taxon>
        <taxon>Spalacinae</taxon>
        <taxon>Nannospalax</taxon>
    </lineage>
</organism>
<dbReference type="EC" id="3.2.1.46" evidence="2"/>
<dbReference type="PANTHER" id="PTHR15172">
    <property type="entry name" value="GALACTOCEREBROSIDASE"/>
    <property type="match status" value="1"/>
</dbReference>
<dbReference type="PANTHER" id="PTHR15172:SF1">
    <property type="entry name" value="GALACTOCEREBROSIDASE"/>
    <property type="match status" value="1"/>
</dbReference>
<evidence type="ECO:0000313" key="19">
    <source>
        <dbReference type="Ensembl" id="ENSNGAP00000010606.1"/>
    </source>
</evidence>
<keyword evidence="7" id="KW-0442">Lipid degradation</keyword>
<feature type="active site" description="Proton donor/acceptor" evidence="15">
    <location>
        <position position="198"/>
    </location>
</feature>